<evidence type="ECO:0000259" key="3">
    <source>
        <dbReference type="Pfam" id="PF00675"/>
    </source>
</evidence>
<evidence type="ECO:0000259" key="4">
    <source>
        <dbReference type="Pfam" id="PF05193"/>
    </source>
</evidence>
<dbReference type="GO" id="GO:0046872">
    <property type="term" value="F:metal ion binding"/>
    <property type="evidence" value="ECO:0007669"/>
    <property type="project" value="InterPro"/>
</dbReference>
<organism evidence="5 6">
    <name type="scientific">Candidatus Woesebacteria bacterium GW2011_GWB1_43_14</name>
    <dbReference type="NCBI Taxonomy" id="1618578"/>
    <lineage>
        <taxon>Bacteria</taxon>
        <taxon>Candidatus Woeseibacteriota</taxon>
    </lineage>
</organism>
<dbReference type="InterPro" id="IPR011765">
    <property type="entry name" value="Pept_M16_N"/>
</dbReference>
<feature type="domain" description="Peptidase M16 C-terminal" evidence="4">
    <location>
        <begin position="167"/>
        <end position="343"/>
    </location>
</feature>
<dbReference type="InterPro" id="IPR007863">
    <property type="entry name" value="Peptidase_M16_C"/>
</dbReference>
<reference evidence="5 6" key="1">
    <citation type="journal article" date="2015" name="Nature">
        <title>rRNA introns, odd ribosomes, and small enigmatic genomes across a large radiation of phyla.</title>
        <authorList>
            <person name="Brown C.T."/>
            <person name="Hug L.A."/>
            <person name="Thomas B.C."/>
            <person name="Sharon I."/>
            <person name="Castelle C.J."/>
            <person name="Singh A."/>
            <person name="Wilkins M.J."/>
            <person name="Williams K.H."/>
            <person name="Banfield J.F."/>
        </authorList>
    </citation>
    <scope>NUCLEOTIDE SEQUENCE [LARGE SCALE GENOMIC DNA]</scope>
</reference>
<accession>A0A0G1GDC4</accession>
<keyword evidence="5" id="KW-0378">Hydrolase</keyword>
<keyword evidence="5" id="KW-0645">Protease</keyword>
<dbReference type="InterPro" id="IPR011249">
    <property type="entry name" value="Metalloenz_LuxS/M16"/>
</dbReference>
<dbReference type="PROSITE" id="PS00143">
    <property type="entry name" value="INSULINASE"/>
    <property type="match status" value="1"/>
</dbReference>
<dbReference type="Pfam" id="PF05193">
    <property type="entry name" value="Peptidase_M16_C"/>
    <property type="match status" value="1"/>
</dbReference>
<dbReference type="Gene3D" id="3.30.830.10">
    <property type="entry name" value="Metalloenzyme, LuxS/M16 peptidase-like"/>
    <property type="match status" value="2"/>
</dbReference>
<comment type="caution">
    <text evidence="5">The sequence shown here is derived from an EMBL/GenBank/DDBJ whole genome shotgun (WGS) entry which is preliminary data.</text>
</comment>
<sequence length="423" mass="47363">MNYKKFKLQNGLRVVIIPMPSLESATVTAWVRVGSRYESDRIAGISHFLEHMAFKGGKKYKSAREVSELVDSFGGEFNAGTHKHWTNFYVRARSENMEEAFDVLSDMLLAPLLKPADIERERGVIIEEIGMYEDTPIAKIGEIFEEVIHGKTDLGRDVIGTKETVLKINRQDFVEYRDKHYNSGNMLITISGGITESKAKLLAEKYFGGLKKGNKTSHSKFSATQKKPQALLKFKKTDQAHLILGFGGSGFGHKDRFIEFVLMTILGSGMSCRLFTEVREKRGLAYSIHGDIDKYIDTGYVSAYAGVAPAKVDEAIKVILGEFYKMTGGNHGISEQELNKAKEYIKGRTSLSLENTSSVNGFFGVRELLIEKIETPDQIFSEIDKVTVEDVSRLAKGLFGREKLNLAVIGPYKSQARFEKLLI</sequence>
<dbReference type="SUPFAM" id="SSF63411">
    <property type="entry name" value="LuxS/MPP-like metallohydrolase"/>
    <property type="match status" value="2"/>
</dbReference>
<dbReference type="Proteomes" id="UP000034090">
    <property type="component" value="Unassembled WGS sequence"/>
</dbReference>
<evidence type="ECO:0000256" key="2">
    <source>
        <dbReference type="RuleBase" id="RU004447"/>
    </source>
</evidence>
<dbReference type="InterPro" id="IPR001431">
    <property type="entry name" value="Pept_M16_Zn_BS"/>
</dbReference>
<protein>
    <submittedName>
        <fullName evidence="5">Processing protease</fullName>
    </submittedName>
</protein>
<dbReference type="PANTHER" id="PTHR11851">
    <property type="entry name" value="METALLOPROTEASE"/>
    <property type="match status" value="1"/>
</dbReference>
<comment type="similarity">
    <text evidence="1 2">Belongs to the peptidase M16 family.</text>
</comment>
<dbReference type="EMBL" id="LCFQ01000013">
    <property type="protein sequence ID" value="KKS96888.1"/>
    <property type="molecule type" value="Genomic_DNA"/>
</dbReference>
<dbReference type="InterPro" id="IPR050361">
    <property type="entry name" value="MPP/UQCRC_Complex"/>
</dbReference>
<dbReference type="GO" id="GO:0004222">
    <property type="term" value="F:metalloendopeptidase activity"/>
    <property type="evidence" value="ECO:0007669"/>
    <property type="project" value="InterPro"/>
</dbReference>
<dbReference type="STRING" id="1618578.UV74_C0013G0010"/>
<feature type="domain" description="Peptidase M16 N-terminal" evidence="3">
    <location>
        <begin position="13"/>
        <end position="147"/>
    </location>
</feature>
<evidence type="ECO:0000313" key="6">
    <source>
        <dbReference type="Proteomes" id="UP000034090"/>
    </source>
</evidence>
<gene>
    <name evidence="5" type="ORF">UV74_C0013G0010</name>
</gene>
<dbReference type="PANTHER" id="PTHR11851:SF49">
    <property type="entry name" value="MITOCHONDRIAL-PROCESSING PEPTIDASE SUBUNIT ALPHA"/>
    <property type="match status" value="1"/>
</dbReference>
<evidence type="ECO:0000256" key="1">
    <source>
        <dbReference type="ARBA" id="ARBA00007261"/>
    </source>
</evidence>
<name>A0A0G1GDC4_9BACT</name>
<dbReference type="Pfam" id="PF00675">
    <property type="entry name" value="Peptidase_M16"/>
    <property type="match status" value="1"/>
</dbReference>
<dbReference type="GO" id="GO:0006508">
    <property type="term" value="P:proteolysis"/>
    <property type="evidence" value="ECO:0007669"/>
    <property type="project" value="UniProtKB-KW"/>
</dbReference>
<proteinExistence type="inferred from homology"/>
<evidence type="ECO:0000313" key="5">
    <source>
        <dbReference type="EMBL" id="KKS96888.1"/>
    </source>
</evidence>
<dbReference type="AlphaFoldDB" id="A0A0G1GDC4"/>